<organism evidence="1">
    <name type="scientific">Orpheovirus IHUMI-LCC2</name>
    <dbReference type="NCBI Taxonomy" id="2023057"/>
    <lineage>
        <taxon>Viruses</taxon>
        <taxon>Varidnaviria</taxon>
        <taxon>Bamfordvirae</taxon>
        <taxon>Nucleocytoviricota</taxon>
        <taxon>Megaviricetes</taxon>
        <taxon>Pimascovirales</taxon>
        <taxon>Ocovirineae</taxon>
        <taxon>Orpheoviridae</taxon>
        <taxon>Alphaorpheovirus</taxon>
        <taxon>Alphaorpheovirus massiliense</taxon>
    </lineage>
</organism>
<accession>A0A2I2L3X7</accession>
<evidence type="ECO:0000313" key="1">
    <source>
        <dbReference type="EMBL" id="SNW62252.1"/>
    </source>
</evidence>
<protein>
    <submittedName>
        <fullName evidence="1">Uncharacterized protein</fullName>
    </submittedName>
</protein>
<name>A0A2I2L3X7_9VIRU</name>
<dbReference type="RefSeq" id="YP_009448554.1">
    <property type="nucleotide sequence ID" value="NC_036594.1"/>
</dbReference>
<keyword evidence="2" id="KW-1185">Reference proteome</keyword>
<sequence length="238" mass="27136">MMKRGDMNFRSPDQVEAKNILSALSQRQIIELLKVAPSSNLYKEVYANFNNYFPNIKTFGELKNAIEDDGVVSVEGSINKNIGGTKIRVVEVLLLAMEKFNNDIVKDYICRINNIEDLAIVMEMALRLRDQEIISILSTRIILHSLLWTDSQFNSFYSKVLEGLLSGEEEDDDYISSDDNMSEDDIILNVNVKDYDAVYNLLDIIPRYNLEIIGIIATSGSSDLLKYATLKYNEYHNP</sequence>
<evidence type="ECO:0000313" key="2">
    <source>
        <dbReference type="Proteomes" id="UP000236316"/>
    </source>
</evidence>
<dbReference type="Proteomes" id="UP000236316">
    <property type="component" value="Segment"/>
</dbReference>
<dbReference type="GeneID" id="35382126"/>
<reference evidence="1" key="1">
    <citation type="submission" date="2017-08" db="EMBL/GenBank/DDBJ databases">
        <authorList>
            <consortium name="Urmite Genomes"/>
        </authorList>
    </citation>
    <scope>NUCLEOTIDE SEQUENCE [LARGE SCALE GENOMIC DNA]</scope>
    <source>
        <strain evidence="1">IHUMI-LCC2</strain>
    </source>
</reference>
<proteinExistence type="predicted"/>
<dbReference type="EMBL" id="LT906555">
    <property type="protein sequence ID" value="SNW62252.1"/>
    <property type="molecule type" value="Genomic_DNA"/>
</dbReference>
<dbReference type="KEGG" id="vg:35382126"/>
<gene>
    <name evidence="1" type="ORF">ORPV_348</name>
</gene>